<gene>
    <name evidence="1" type="ORF">GCM10017579_03630</name>
</gene>
<protein>
    <submittedName>
        <fullName evidence="1">Uncharacterized protein</fullName>
    </submittedName>
</protein>
<dbReference type="RefSeq" id="WP_229787254.1">
    <property type="nucleotide sequence ID" value="NZ_BMRK01000002.1"/>
</dbReference>
<dbReference type="EMBL" id="BSEL01000001">
    <property type="protein sequence ID" value="GLJ66327.1"/>
    <property type="molecule type" value="Genomic_DNA"/>
</dbReference>
<reference evidence="1" key="2">
    <citation type="submission" date="2023-01" db="EMBL/GenBank/DDBJ databases">
        <authorList>
            <person name="Sun Q."/>
            <person name="Evtushenko L."/>
        </authorList>
    </citation>
    <scope>NUCLEOTIDE SEQUENCE</scope>
    <source>
        <strain evidence="1">VKM Ac-1246</strain>
    </source>
</reference>
<keyword evidence="2" id="KW-1185">Reference proteome</keyword>
<dbReference type="Proteomes" id="UP001142292">
    <property type="component" value="Unassembled WGS sequence"/>
</dbReference>
<name>A0ABQ5SQ98_9ACTN</name>
<organism evidence="1 2">
    <name type="scientific">Nocardioides luteus</name>
    <dbReference type="NCBI Taxonomy" id="1844"/>
    <lineage>
        <taxon>Bacteria</taxon>
        <taxon>Bacillati</taxon>
        <taxon>Actinomycetota</taxon>
        <taxon>Actinomycetes</taxon>
        <taxon>Propionibacteriales</taxon>
        <taxon>Nocardioidaceae</taxon>
        <taxon>Nocardioides</taxon>
    </lineage>
</organism>
<evidence type="ECO:0000313" key="2">
    <source>
        <dbReference type="Proteomes" id="UP001142292"/>
    </source>
</evidence>
<comment type="caution">
    <text evidence="1">The sequence shown here is derived from an EMBL/GenBank/DDBJ whole genome shotgun (WGS) entry which is preliminary data.</text>
</comment>
<evidence type="ECO:0000313" key="1">
    <source>
        <dbReference type="EMBL" id="GLJ66327.1"/>
    </source>
</evidence>
<sequence>MHDALWELDGVRYLQPEIQLLYKAPGLRPKDQVDFDNTIPLLDDRSLRWLRQALAQTLPDHPWITTL</sequence>
<reference evidence="1" key="1">
    <citation type="journal article" date="2014" name="Int. J. Syst. Evol. Microbiol.">
        <title>Complete genome of a new Firmicutes species belonging to the dominant human colonic microbiota ('Ruminococcus bicirculans') reveals two chromosomes and a selective capacity to utilize plant glucans.</title>
        <authorList>
            <consortium name="NISC Comparative Sequencing Program"/>
            <person name="Wegmann U."/>
            <person name="Louis P."/>
            <person name="Goesmann A."/>
            <person name="Henrissat B."/>
            <person name="Duncan S.H."/>
            <person name="Flint H.J."/>
        </authorList>
    </citation>
    <scope>NUCLEOTIDE SEQUENCE</scope>
    <source>
        <strain evidence="1">VKM Ac-1246</strain>
    </source>
</reference>
<accession>A0ABQ5SQ98</accession>
<proteinExistence type="predicted"/>